<feature type="compositionally biased region" description="Basic and acidic residues" evidence="1">
    <location>
        <begin position="1"/>
        <end position="10"/>
    </location>
</feature>
<dbReference type="RefSeq" id="XP_016242011.1">
    <property type="nucleotide sequence ID" value="XM_016400344.1"/>
</dbReference>
<name>A0A0D2BTP5_9EURO</name>
<feature type="compositionally biased region" description="Basic and acidic residues" evidence="1">
    <location>
        <begin position="177"/>
        <end position="199"/>
    </location>
</feature>
<evidence type="ECO:0000313" key="3">
    <source>
        <dbReference type="Proteomes" id="UP000054466"/>
    </source>
</evidence>
<dbReference type="EMBL" id="KN847177">
    <property type="protein sequence ID" value="KIW21795.1"/>
    <property type="molecule type" value="Genomic_DNA"/>
</dbReference>
<organism evidence="2 3">
    <name type="scientific">Cladophialophora immunda</name>
    <dbReference type="NCBI Taxonomy" id="569365"/>
    <lineage>
        <taxon>Eukaryota</taxon>
        <taxon>Fungi</taxon>
        <taxon>Dikarya</taxon>
        <taxon>Ascomycota</taxon>
        <taxon>Pezizomycotina</taxon>
        <taxon>Eurotiomycetes</taxon>
        <taxon>Chaetothyriomycetidae</taxon>
        <taxon>Chaetothyriales</taxon>
        <taxon>Herpotrichiellaceae</taxon>
        <taxon>Cladophialophora</taxon>
    </lineage>
</organism>
<dbReference type="Proteomes" id="UP000054466">
    <property type="component" value="Unassembled WGS sequence"/>
</dbReference>
<feature type="non-terminal residue" evidence="2">
    <location>
        <position position="274"/>
    </location>
</feature>
<dbReference type="VEuPathDB" id="FungiDB:PV07_12778"/>
<sequence length="274" mass="30542">MSRPQREESCRQGQNEPLHAHGPRRQGNLAEFVRIQRPYNCPRTETSPQLRPGDAFPASNLDLLPWSPPNHLRRHTQRQIHNLRAEGAHDDQRIGSTVFEPTADGGRGQRVAINHSKRSSGRGVRPDDLQEVMGPLLSRLDELPNRTMPALLGAPRPFIFLQGQAAGGSEIRQFHSQRADPHSMRSEGLRDPRADDGRRGGQPLSPFDSLDRILNLSNIRPDRDDSEMLDRMVRQLSERDNASPGPPPASGEAILSLKKKKVDGDMLGEEGKAE</sequence>
<reference evidence="2 3" key="1">
    <citation type="submission" date="2015-01" db="EMBL/GenBank/DDBJ databases">
        <title>The Genome Sequence of Cladophialophora immunda CBS83496.</title>
        <authorList>
            <consortium name="The Broad Institute Genomics Platform"/>
            <person name="Cuomo C."/>
            <person name="de Hoog S."/>
            <person name="Gorbushina A."/>
            <person name="Stielow B."/>
            <person name="Teixiera M."/>
            <person name="Abouelleil A."/>
            <person name="Chapman S.B."/>
            <person name="Priest M."/>
            <person name="Young S.K."/>
            <person name="Wortman J."/>
            <person name="Nusbaum C."/>
            <person name="Birren B."/>
        </authorList>
    </citation>
    <scope>NUCLEOTIDE SEQUENCE [LARGE SCALE GENOMIC DNA]</scope>
    <source>
        <strain evidence="2 3">CBS 83496</strain>
    </source>
</reference>
<dbReference type="OrthoDB" id="8062037at2759"/>
<gene>
    <name evidence="2" type="ORF">PV07_12778</name>
</gene>
<evidence type="ECO:0000256" key="1">
    <source>
        <dbReference type="SAM" id="MobiDB-lite"/>
    </source>
</evidence>
<feature type="compositionally biased region" description="Basic and acidic residues" evidence="1">
    <location>
        <begin position="220"/>
        <end position="241"/>
    </location>
</feature>
<accession>A0A0D2BTP5</accession>
<feature type="region of interest" description="Disordered" evidence="1">
    <location>
        <begin position="1"/>
        <end position="56"/>
    </location>
</feature>
<dbReference type="AlphaFoldDB" id="A0A0D2BTP5"/>
<feature type="region of interest" description="Disordered" evidence="1">
    <location>
        <begin position="169"/>
        <end position="274"/>
    </location>
</feature>
<dbReference type="HOGENOM" id="CLU_1017606_0_0_1"/>
<dbReference type="GeneID" id="27351972"/>
<evidence type="ECO:0000313" key="2">
    <source>
        <dbReference type="EMBL" id="KIW21795.1"/>
    </source>
</evidence>
<dbReference type="STRING" id="569365.A0A0D2BTP5"/>
<proteinExistence type="predicted"/>
<keyword evidence="3" id="KW-1185">Reference proteome</keyword>
<protein>
    <submittedName>
        <fullName evidence="2">Uncharacterized protein</fullName>
    </submittedName>
</protein>